<evidence type="ECO:0000313" key="4">
    <source>
        <dbReference type="Proteomes" id="UP000314294"/>
    </source>
</evidence>
<evidence type="ECO:0000256" key="1">
    <source>
        <dbReference type="SAM" id="MobiDB-lite"/>
    </source>
</evidence>
<protein>
    <submittedName>
        <fullName evidence="3">Uncharacterized protein</fullName>
    </submittedName>
</protein>
<feature type="signal peptide" evidence="2">
    <location>
        <begin position="1"/>
        <end position="22"/>
    </location>
</feature>
<sequence length="113" mass="12080">MIGHRPIVIILEVLLQSHGVPGENERVRAGVLLSELHSSVMKLCGGDLATLGYIVLIRTGCCGNEMSDQEDVIQNGPGAQRGLSEVSARSQRGLSEVSVRSQRGLSEVSVRSQ</sequence>
<name>A0A4Z2HCZ6_9TELE</name>
<evidence type="ECO:0000256" key="2">
    <source>
        <dbReference type="SAM" id="SignalP"/>
    </source>
</evidence>
<dbReference type="EMBL" id="SRLO01000279">
    <property type="protein sequence ID" value="TNN63135.1"/>
    <property type="molecule type" value="Genomic_DNA"/>
</dbReference>
<feature type="chain" id="PRO_5021464187" evidence="2">
    <location>
        <begin position="23"/>
        <end position="113"/>
    </location>
</feature>
<gene>
    <name evidence="3" type="ORF">EYF80_026599</name>
</gene>
<proteinExistence type="predicted"/>
<dbReference type="Proteomes" id="UP000314294">
    <property type="component" value="Unassembled WGS sequence"/>
</dbReference>
<keyword evidence="4" id="KW-1185">Reference proteome</keyword>
<keyword evidence="2" id="KW-0732">Signal</keyword>
<dbReference type="AlphaFoldDB" id="A0A4Z2HCZ6"/>
<accession>A0A4Z2HCZ6</accession>
<feature type="region of interest" description="Disordered" evidence="1">
    <location>
        <begin position="68"/>
        <end position="89"/>
    </location>
</feature>
<evidence type="ECO:0000313" key="3">
    <source>
        <dbReference type="EMBL" id="TNN63135.1"/>
    </source>
</evidence>
<comment type="caution">
    <text evidence="3">The sequence shown here is derived from an EMBL/GenBank/DDBJ whole genome shotgun (WGS) entry which is preliminary data.</text>
</comment>
<reference evidence="3 4" key="1">
    <citation type="submission" date="2019-03" db="EMBL/GenBank/DDBJ databases">
        <title>First draft genome of Liparis tanakae, snailfish: a comprehensive survey of snailfish specific genes.</title>
        <authorList>
            <person name="Kim W."/>
            <person name="Song I."/>
            <person name="Jeong J.-H."/>
            <person name="Kim D."/>
            <person name="Kim S."/>
            <person name="Ryu S."/>
            <person name="Song J.Y."/>
            <person name="Lee S.K."/>
        </authorList>
    </citation>
    <scope>NUCLEOTIDE SEQUENCE [LARGE SCALE GENOMIC DNA]</scope>
    <source>
        <tissue evidence="3">Muscle</tissue>
    </source>
</reference>
<organism evidence="3 4">
    <name type="scientific">Liparis tanakae</name>
    <name type="common">Tanaka's snailfish</name>
    <dbReference type="NCBI Taxonomy" id="230148"/>
    <lineage>
        <taxon>Eukaryota</taxon>
        <taxon>Metazoa</taxon>
        <taxon>Chordata</taxon>
        <taxon>Craniata</taxon>
        <taxon>Vertebrata</taxon>
        <taxon>Euteleostomi</taxon>
        <taxon>Actinopterygii</taxon>
        <taxon>Neopterygii</taxon>
        <taxon>Teleostei</taxon>
        <taxon>Neoteleostei</taxon>
        <taxon>Acanthomorphata</taxon>
        <taxon>Eupercaria</taxon>
        <taxon>Perciformes</taxon>
        <taxon>Cottioidei</taxon>
        <taxon>Cottales</taxon>
        <taxon>Liparidae</taxon>
        <taxon>Liparis</taxon>
    </lineage>
</organism>